<dbReference type="EMBL" id="GDJX01027658">
    <property type="protein sequence ID" value="JAT40278.1"/>
    <property type="molecule type" value="Transcribed_RNA"/>
</dbReference>
<dbReference type="FunFam" id="3.80.10.10:FF:000400">
    <property type="entry name" value="Nuclear pore complex protein NUP107"/>
    <property type="match status" value="1"/>
</dbReference>
<name>A0A1D1XCX3_9ARAE</name>
<evidence type="ECO:0000256" key="5">
    <source>
        <dbReference type="ARBA" id="ARBA00023136"/>
    </source>
</evidence>
<dbReference type="InterPro" id="IPR046959">
    <property type="entry name" value="PRK1-6/SRF4-like"/>
</dbReference>
<dbReference type="GO" id="GO:0016301">
    <property type="term" value="F:kinase activity"/>
    <property type="evidence" value="ECO:0007669"/>
    <property type="project" value="UniProtKB-KW"/>
</dbReference>
<dbReference type="InterPro" id="IPR001611">
    <property type="entry name" value="Leu-rich_rpt"/>
</dbReference>
<feature type="region of interest" description="Disordered" evidence="6">
    <location>
        <begin position="352"/>
        <end position="371"/>
    </location>
</feature>
<gene>
    <name evidence="9" type="primary">At1g60630_3</name>
    <name evidence="9" type="ORF">g.12620</name>
</gene>
<keyword evidence="7" id="KW-1133">Transmembrane helix</keyword>
<dbReference type="Gene3D" id="3.80.10.10">
    <property type="entry name" value="Ribonuclease Inhibitor"/>
    <property type="match status" value="2"/>
</dbReference>
<evidence type="ECO:0000256" key="3">
    <source>
        <dbReference type="ARBA" id="ARBA00022729"/>
    </source>
</evidence>
<evidence type="ECO:0000256" key="2">
    <source>
        <dbReference type="ARBA" id="ARBA00022614"/>
    </source>
</evidence>
<evidence type="ECO:0000256" key="7">
    <source>
        <dbReference type="SAM" id="Phobius"/>
    </source>
</evidence>
<feature type="domain" description="Leucine-rich repeat-containing N-terminal plant-type" evidence="8">
    <location>
        <begin position="65"/>
        <end position="100"/>
    </location>
</feature>
<sequence length="371" mass="39392">GETGAMDEEHAHGRERCRGSARLRPAIAAARPFSTESKVLSFASCSLYLLLFASLPPLSVSAESRDREALLALKRSTDASDALPWGRRDFAADPCGWVGVRECSPDGRVTKLVLEFLNLTGTLPAGALASLDQLRVLSFKSNALSGDIPDLSPLTNLKSLFLSNNRLSGQIPPSISTLHRLKVLVLSGNVLSGEIPASLTRLPRLYALFLQDNRLTGRIPAFEQAGLRYLNVSGNRLSGGIPRTLPLRQFNASSFLGNPNLCGEQLRKPCFGTADTPVPPSLSPITSIVVSSSSYSPPPRDSGSRKKRVAAIVAGSVGAFLFLALCTGLVAAFFVFSWRRRLVVTRANGRAQGLGARGKSPAAEGGGGGGW</sequence>
<organism evidence="9">
    <name type="scientific">Anthurium amnicola</name>
    <dbReference type="NCBI Taxonomy" id="1678845"/>
    <lineage>
        <taxon>Eukaryota</taxon>
        <taxon>Viridiplantae</taxon>
        <taxon>Streptophyta</taxon>
        <taxon>Embryophyta</taxon>
        <taxon>Tracheophyta</taxon>
        <taxon>Spermatophyta</taxon>
        <taxon>Magnoliopsida</taxon>
        <taxon>Liliopsida</taxon>
        <taxon>Araceae</taxon>
        <taxon>Pothoideae</taxon>
        <taxon>Potheae</taxon>
        <taxon>Anthurium</taxon>
    </lineage>
</organism>
<dbReference type="InterPro" id="IPR032675">
    <property type="entry name" value="LRR_dom_sf"/>
</dbReference>
<dbReference type="Pfam" id="PF08263">
    <property type="entry name" value="LRRNT_2"/>
    <property type="match status" value="1"/>
</dbReference>
<keyword evidence="7" id="KW-0812">Transmembrane</keyword>
<keyword evidence="9" id="KW-0418">Kinase</keyword>
<feature type="non-terminal residue" evidence="9">
    <location>
        <position position="1"/>
    </location>
</feature>
<dbReference type="Pfam" id="PF00560">
    <property type="entry name" value="LRR_1"/>
    <property type="match status" value="1"/>
</dbReference>
<protein>
    <submittedName>
        <fullName evidence="9">Inactive leucine-rich repeat receptor-like serine/threonine-protein kinase At1g60630</fullName>
    </submittedName>
</protein>
<proteinExistence type="predicted"/>
<keyword evidence="4" id="KW-0677">Repeat</keyword>
<dbReference type="PANTHER" id="PTHR48007">
    <property type="entry name" value="LEUCINE-RICH REPEAT RECEPTOR-LIKE PROTEIN KINASE PXC1"/>
    <property type="match status" value="1"/>
</dbReference>
<dbReference type="GO" id="GO:0016020">
    <property type="term" value="C:membrane"/>
    <property type="evidence" value="ECO:0007669"/>
    <property type="project" value="UniProtKB-SubCell"/>
</dbReference>
<evidence type="ECO:0000256" key="1">
    <source>
        <dbReference type="ARBA" id="ARBA00004370"/>
    </source>
</evidence>
<evidence type="ECO:0000259" key="8">
    <source>
        <dbReference type="Pfam" id="PF08263"/>
    </source>
</evidence>
<keyword evidence="9" id="KW-0675">Receptor</keyword>
<dbReference type="PANTHER" id="PTHR48007:SF39">
    <property type="entry name" value="PROTEIN KINASE DOMAIN-CONTAINING PROTEIN"/>
    <property type="match status" value="1"/>
</dbReference>
<keyword evidence="5 7" id="KW-0472">Membrane</keyword>
<evidence type="ECO:0000256" key="6">
    <source>
        <dbReference type="SAM" id="MobiDB-lite"/>
    </source>
</evidence>
<feature type="transmembrane region" description="Helical" evidence="7">
    <location>
        <begin position="309"/>
        <end position="336"/>
    </location>
</feature>
<dbReference type="AlphaFoldDB" id="A0A1D1XCX3"/>
<keyword evidence="3" id="KW-0732">Signal</keyword>
<dbReference type="Pfam" id="PF13855">
    <property type="entry name" value="LRR_8"/>
    <property type="match status" value="1"/>
</dbReference>
<reference evidence="9" key="1">
    <citation type="submission" date="2015-07" db="EMBL/GenBank/DDBJ databases">
        <title>Transcriptome Assembly of Anthurium amnicola.</title>
        <authorList>
            <person name="Suzuki J."/>
        </authorList>
    </citation>
    <scope>NUCLEOTIDE SEQUENCE</scope>
</reference>
<keyword evidence="2" id="KW-0433">Leucine-rich repeat</keyword>
<dbReference type="InterPro" id="IPR013210">
    <property type="entry name" value="LRR_N_plant-typ"/>
</dbReference>
<dbReference type="PROSITE" id="PS51450">
    <property type="entry name" value="LRR"/>
    <property type="match status" value="1"/>
</dbReference>
<comment type="subcellular location">
    <subcellularLocation>
        <location evidence="1">Membrane</location>
    </subcellularLocation>
</comment>
<dbReference type="SUPFAM" id="SSF52058">
    <property type="entry name" value="L domain-like"/>
    <property type="match status" value="1"/>
</dbReference>
<keyword evidence="9" id="KW-0808">Transferase</keyword>
<accession>A0A1D1XCX3</accession>
<evidence type="ECO:0000313" key="9">
    <source>
        <dbReference type="EMBL" id="JAT40278.1"/>
    </source>
</evidence>
<feature type="non-terminal residue" evidence="9">
    <location>
        <position position="371"/>
    </location>
</feature>
<evidence type="ECO:0000256" key="4">
    <source>
        <dbReference type="ARBA" id="ARBA00022737"/>
    </source>
</evidence>